<evidence type="ECO:0000313" key="3">
    <source>
        <dbReference type="Proteomes" id="UP000251144"/>
    </source>
</evidence>
<sequence length="110" mass="12466">MNYVIDVAASAQRDLADAFDYIDLTLKNPSAADKLVAIAWKKFRSLDTFPQRFSLVNDPFLSSLGIRLIPVQNYLAFYKVSSSTQTVHILRFLYGHSDWQAILRADVLPT</sequence>
<dbReference type="RefSeq" id="WP_158401362.1">
    <property type="nucleotide sequence ID" value="NZ_PRLB01000010.1"/>
</dbReference>
<evidence type="ECO:0000256" key="1">
    <source>
        <dbReference type="ARBA" id="ARBA00022649"/>
    </source>
</evidence>
<dbReference type="AlphaFoldDB" id="A0A329TX85"/>
<dbReference type="OrthoDB" id="361440at2"/>
<dbReference type="EMBL" id="PRLB01000010">
    <property type="protein sequence ID" value="RAW53600.1"/>
    <property type="molecule type" value="Genomic_DNA"/>
</dbReference>
<keyword evidence="1" id="KW-1277">Toxin-antitoxin system</keyword>
<name>A0A329TX85_9FIRM</name>
<dbReference type="InterPro" id="IPR007712">
    <property type="entry name" value="RelE/ParE_toxin"/>
</dbReference>
<dbReference type="Proteomes" id="UP000251144">
    <property type="component" value="Unassembled WGS sequence"/>
</dbReference>
<organism evidence="2 3">
    <name type="scientific">Faecalibacterium prausnitzii</name>
    <dbReference type="NCBI Taxonomy" id="853"/>
    <lineage>
        <taxon>Bacteria</taxon>
        <taxon>Bacillati</taxon>
        <taxon>Bacillota</taxon>
        <taxon>Clostridia</taxon>
        <taxon>Eubacteriales</taxon>
        <taxon>Oscillospiraceae</taxon>
        <taxon>Faecalibacterium</taxon>
    </lineage>
</organism>
<evidence type="ECO:0000313" key="2">
    <source>
        <dbReference type="EMBL" id="RAW53600.1"/>
    </source>
</evidence>
<proteinExistence type="predicted"/>
<gene>
    <name evidence="2" type="ORF">C4N26_10575</name>
</gene>
<accession>A0A329TX85</accession>
<reference evidence="2 3" key="1">
    <citation type="submission" date="2018-02" db="EMBL/GenBank/DDBJ databases">
        <title>Complete genome sequencing of Faecalibacterium prausnitzii strains isolated from the human gut.</title>
        <authorList>
            <person name="Fitzgerald B.C."/>
            <person name="Shkoporov A.N."/>
            <person name="Ross P.R."/>
            <person name="Hill C."/>
        </authorList>
    </citation>
    <scope>NUCLEOTIDE SEQUENCE [LARGE SCALE GENOMIC DNA]</scope>
    <source>
        <strain evidence="2 3">APC942/32-1</strain>
    </source>
</reference>
<dbReference type="InterPro" id="IPR035093">
    <property type="entry name" value="RelE/ParE_toxin_dom_sf"/>
</dbReference>
<protein>
    <submittedName>
        <fullName evidence="2">Type II toxin-antitoxin system RelE/ParE family toxin</fullName>
    </submittedName>
</protein>
<dbReference type="Pfam" id="PF05016">
    <property type="entry name" value="ParE_toxin"/>
    <property type="match status" value="1"/>
</dbReference>
<dbReference type="Gene3D" id="3.30.2310.20">
    <property type="entry name" value="RelE-like"/>
    <property type="match status" value="1"/>
</dbReference>
<comment type="caution">
    <text evidence="2">The sequence shown here is derived from an EMBL/GenBank/DDBJ whole genome shotgun (WGS) entry which is preliminary data.</text>
</comment>